<gene>
    <name evidence="9" type="ORF">PCOR1329_LOCUS66144</name>
</gene>
<protein>
    <recommendedName>
        <fullName evidence="5">ATP-dependent DNA helicase</fullName>
        <ecNumber evidence="5">5.6.2.3</ecNumber>
    </recommendedName>
</protein>
<comment type="catalytic activity">
    <reaction evidence="5">
        <text>ATP + H2O = ADP + phosphate + H(+)</text>
        <dbReference type="Rhea" id="RHEA:13065"/>
        <dbReference type="ChEBI" id="CHEBI:15377"/>
        <dbReference type="ChEBI" id="CHEBI:15378"/>
        <dbReference type="ChEBI" id="CHEBI:30616"/>
        <dbReference type="ChEBI" id="CHEBI:43474"/>
        <dbReference type="ChEBI" id="CHEBI:456216"/>
        <dbReference type="EC" id="5.6.2.3"/>
    </reaction>
</comment>
<dbReference type="Pfam" id="PF14214">
    <property type="entry name" value="Helitron_like_N"/>
    <property type="match status" value="1"/>
</dbReference>
<organism evidence="9 10">
    <name type="scientific">Prorocentrum cordatum</name>
    <dbReference type="NCBI Taxonomy" id="2364126"/>
    <lineage>
        <taxon>Eukaryota</taxon>
        <taxon>Sar</taxon>
        <taxon>Alveolata</taxon>
        <taxon>Dinophyceae</taxon>
        <taxon>Prorocentrales</taxon>
        <taxon>Prorocentraceae</taxon>
        <taxon>Prorocentrum</taxon>
    </lineage>
</organism>
<proteinExistence type="inferred from homology"/>
<evidence type="ECO:0000313" key="10">
    <source>
        <dbReference type="Proteomes" id="UP001189429"/>
    </source>
</evidence>
<name>A0ABN9WGV1_9DINO</name>
<dbReference type="EMBL" id="CAUYUJ010018504">
    <property type="protein sequence ID" value="CAK0884111.1"/>
    <property type="molecule type" value="Genomic_DNA"/>
</dbReference>
<comment type="caution">
    <text evidence="9">The sequence shown here is derived from an EMBL/GenBank/DDBJ whole genome shotgun (WGS) entry which is preliminary data.</text>
</comment>
<comment type="catalytic activity">
    <reaction evidence="1">
        <text>Thiol-dependent hydrolysis of ester, thioester, amide, peptide and isopeptide bonds formed by the C-terminal Gly of ubiquitin (a 76-residue protein attached to proteins as an intracellular targeting signal).</text>
        <dbReference type="EC" id="3.4.19.12"/>
    </reaction>
</comment>
<dbReference type="InterPro" id="IPR006155">
    <property type="entry name" value="Josephin"/>
</dbReference>
<dbReference type="PANTHER" id="PTHR10492">
    <property type="match status" value="1"/>
</dbReference>
<feature type="region of interest" description="Disordered" evidence="6">
    <location>
        <begin position="1024"/>
        <end position="1044"/>
    </location>
</feature>
<dbReference type="SUPFAM" id="SSF52540">
    <property type="entry name" value="P-loop containing nucleoside triphosphate hydrolases"/>
    <property type="match status" value="2"/>
</dbReference>
<dbReference type="EC" id="5.6.2.3" evidence="5"/>
<keyword evidence="5" id="KW-0233">DNA recombination</keyword>
<evidence type="ECO:0000256" key="3">
    <source>
        <dbReference type="ARBA" id="ARBA00022786"/>
    </source>
</evidence>
<evidence type="ECO:0000256" key="1">
    <source>
        <dbReference type="ARBA" id="ARBA00000707"/>
    </source>
</evidence>
<keyword evidence="7" id="KW-0812">Transmembrane</keyword>
<evidence type="ECO:0000256" key="6">
    <source>
        <dbReference type="SAM" id="MobiDB-lite"/>
    </source>
</evidence>
<feature type="transmembrane region" description="Helical" evidence="7">
    <location>
        <begin position="994"/>
        <end position="1017"/>
    </location>
</feature>
<evidence type="ECO:0000256" key="2">
    <source>
        <dbReference type="ARBA" id="ARBA00022670"/>
    </source>
</evidence>
<dbReference type="InterPro" id="IPR010285">
    <property type="entry name" value="DNA_helicase_pif1-like_DEAD"/>
</dbReference>
<feature type="domain" description="Josephin" evidence="8">
    <location>
        <begin position="761"/>
        <end position="911"/>
    </location>
</feature>
<sequence length="1327" mass="143106">MKELADQYLAAGREDVHLGFAAATTGDVRRYNHPTKEEVAAVFVAEDGAPPGGRDLVLWPRDAAAPVHRVNDSNEHVDPCTYVLLFPHGDLGWNWHLQRHPDRASTSYTRVTPMQFYASKLMVRPHRGPLPHAGRFLFQQYIVDGYCKAESHRLEYLRLNQFQLRAESYKGLCDYVEGLSSGAAPQRIGRPVILPSTYPGERYFLYILLLHVPGATSWELRHFFANLLLNAGAGIAAGDLWTEFAPALCEDYTRSRPAEVARDLALQDIQDALQKRGKKNSDFDGLPDPANFDRDLWLNADLAAELRFDPAQERDHANTYRAHGAGGVFFVDGPGGTGKSFLFQALIHYARGLRKLPLACAWSGVAAALLSNGRAVSSRFGLPVPLPDENAQSSVTAQSARGRVLYAAHIILWDGISMTPLEALHAADRALRDIRRCEAPFGGKVLVLAGDFRQVLPVVPRADEEKIKAHAAARHPAFTTGMVRAHSLAQNRRASNDPAFAEFLLEVGDGRLPVHPSVGPAAVLLNDDILAPPGTTYESLAPWVFGSVVDAGLSLAAAVSPVPPDALQCLSSAAVLAPKNDVVQSFNDAVLAPLPPESVVEHCSVDRVDARDRNGSQPPVGPRAVGRSTATTFRLLAKGGSLLAGPSGLPLHTLRLCAGAVAILMRNINAELGLCSGIRAVVVACKPRALDVLILAGVPIRRPPIIQPARSLTTSSTVTFWAKRDRARPQIGASRPRRRACAWRATARPRPPAACPVYFERQREARCGLHALNNALGFDFLTVADMTAACTLHLDESAMEGNPEPRHLHESDGGWYSEAVLAVALRMKQNLFRLNLDNPLQATPAGLLRLNAEAVSSAVINKDQSHWVALRVIDGDTWRLDSDAGASVLSVSDALEFLARGAPCATSVPFQRPPFPAMPAAARRVGWTVAAAALLALAAAARPRHSTAASRTPPASAAARWAAEARGAPTRPCPSQARLLTAGIALRLQLLVRLFVQLLGGAAVAAIAAAGVPVLMLPATPPKLRKTNSGARVPGSASGQDVVSTMPAGEPLTQIIIQREAHPRVDANIIQALNAYCLAAQDELAEGDTFARNVQELQRDYGLHVVITRNQQNPQRAPFENGRVAFYKTGDEEDAKAALDMIVNGYIQHRVRNPLQGIDRKQFPDPAAIAVHVHPFTGIDFLGEHGRDSDLTTTVHDPQRVLPMTLHSAAAPGSSDQKILLAVLEFVTDASVAISITGRTYVFRSRFDAAGIPLNEADSAERARVINDHSVATQSDLDMLLAIFGNAVLKGHAVLVKAVNKPAEDSAAHRFQEALKDLPSIEFQESE</sequence>
<dbReference type="Gene3D" id="3.40.50.300">
    <property type="entry name" value="P-loop containing nucleotide triphosphate hydrolases"/>
    <property type="match status" value="1"/>
</dbReference>
<keyword evidence="5" id="KW-0547">Nucleotide-binding</keyword>
<dbReference type="InterPro" id="IPR025476">
    <property type="entry name" value="Helitron_helicase-like"/>
</dbReference>
<dbReference type="InterPro" id="IPR049163">
    <property type="entry name" value="Pif1-like_2B_dom"/>
</dbReference>
<feature type="transmembrane region" description="Helical" evidence="7">
    <location>
        <begin position="925"/>
        <end position="941"/>
    </location>
</feature>
<evidence type="ECO:0000256" key="7">
    <source>
        <dbReference type="SAM" id="Phobius"/>
    </source>
</evidence>
<reference evidence="9" key="1">
    <citation type="submission" date="2023-10" db="EMBL/GenBank/DDBJ databases">
        <authorList>
            <person name="Chen Y."/>
            <person name="Shah S."/>
            <person name="Dougan E. K."/>
            <person name="Thang M."/>
            <person name="Chan C."/>
        </authorList>
    </citation>
    <scope>NUCLEOTIDE SEQUENCE [LARGE SCALE GENOMIC DNA]</scope>
</reference>
<keyword evidence="7" id="KW-1133">Transmembrane helix</keyword>
<feature type="region of interest" description="Disordered" evidence="6">
    <location>
        <begin position="945"/>
        <end position="972"/>
    </location>
</feature>
<evidence type="ECO:0000256" key="5">
    <source>
        <dbReference type="RuleBase" id="RU363044"/>
    </source>
</evidence>
<dbReference type="Pfam" id="PF05970">
    <property type="entry name" value="PIF1"/>
    <property type="match status" value="1"/>
</dbReference>
<keyword evidence="2" id="KW-0645">Protease</keyword>
<feature type="compositionally biased region" description="Low complexity" evidence="6">
    <location>
        <begin position="945"/>
        <end position="970"/>
    </location>
</feature>
<keyword evidence="3" id="KW-0833">Ubl conjugation pathway</keyword>
<evidence type="ECO:0000256" key="4">
    <source>
        <dbReference type="ARBA" id="ARBA00022801"/>
    </source>
</evidence>
<dbReference type="Proteomes" id="UP001189429">
    <property type="component" value="Unassembled WGS sequence"/>
</dbReference>
<dbReference type="Pfam" id="PF02099">
    <property type="entry name" value="Josephin"/>
    <property type="match status" value="1"/>
</dbReference>
<dbReference type="SMART" id="SM01246">
    <property type="entry name" value="Josephin"/>
    <property type="match status" value="1"/>
</dbReference>
<keyword evidence="5" id="KW-0234">DNA repair</keyword>
<keyword evidence="7" id="KW-0472">Membrane</keyword>
<dbReference type="Pfam" id="PF21530">
    <property type="entry name" value="Pif1_2B_dom"/>
    <property type="match status" value="1"/>
</dbReference>
<keyword evidence="5" id="KW-0347">Helicase</keyword>
<keyword evidence="5" id="KW-0067">ATP-binding</keyword>
<evidence type="ECO:0000259" key="8">
    <source>
        <dbReference type="SMART" id="SM01246"/>
    </source>
</evidence>
<evidence type="ECO:0000313" key="9">
    <source>
        <dbReference type="EMBL" id="CAK0884111.1"/>
    </source>
</evidence>
<accession>A0ABN9WGV1</accession>
<dbReference type="InterPro" id="IPR027417">
    <property type="entry name" value="P-loop_NTPase"/>
</dbReference>
<keyword evidence="4 5" id="KW-0378">Hydrolase</keyword>
<comment type="cofactor">
    <cofactor evidence="5">
        <name>Mg(2+)</name>
        <dbReference type="ChEBI" id="CHEBI:18420"/>
    </cofactor>
</comment>
<keyword evidence="10" id="KW-1185">Reference proteome</keyword>
<keyword evidence="5" id="KW-0227">DNA damage</keyword>
<comment type="similarity">
    <text evidence="5">Belongs to the helicase family.</text>
</comment>